<dbReference type="EMBL" id="JAWDGP010001707">
    <property type="protein sequence ID" value="KAK3788996.1"/>
    <property type="molecule type" value="Genomic_DNA"/>
</dbReference>
<proteinExistence type="predicted"/>
<evidence type="ECO:0000313" key="2">
    <source>
        <dbReference type="Proteomes" id="UP001283361"/>
    </source>
</evidence>
<keyword evidence="2" id="KW-1185">Reference proteome</keyword>
<evidence type="ECO:0000313" key="1">
    <source>
        <dbReference type="EMBL" id="KAK3788996.1"/>
    </source>
</evidence>
<accession>A0AAE1AKW7</accession>
<comment type="caution">
    <text evidence="1">The sequence shown here is derived from an EMBL/GenBank/DDBJ whole genome shotgun (WGS) entry which is preliminary data.</text>
</comment>
<sequence>MDKSETVTMSSVVRVPVLSKNKLNDVGKLSCRAVLMPSRPPVNCNVLDLGKPTRNTPNILALEAVFLIPWDNHLVRSGSSYGDWAGLS</sequence>
<dbReference type="AlphaFoldDB" id="A0AAE1AKW7"/>
<dbReference type="Proteomes" id="UP001283361">
    <property type="component" value="Unassembled WGS sequence"/>
</dbReference>
<organism evidence="1 2">
    <name type="scientific">Elysia crispata</name>
    <name type="common">lettuce slug</name>
    <dbReference type="NCBI Taxonomy" id="231223"/>
    <lineage>
        <taxon>Eukaryota</taxon>
        <taxon>Metazoa</taxon>
        <taxon>Spiralia</taxon>
        <taxon>Lophotrochozoa</taxon>
        <taxon>Mollusca</taxon>
        <taxon>Gastropoda</taxon>
        <taxon>Heterobranchia</taxon>
        <taxon>Euthyneura</taxon>
        <taxon>Panpulmonata</taxon>
        <taxon>Sacoglossa</taxon>
        <taxon>Placobranchoidea</taxon>
        <taxon>Plakobranchidae</taxon>
        <taxon>Elysia</taxon>
    </lineage>
</organism>
<reference evidence="1" key="1">
    <citation type="journal article" date="2023" name="G3 (Bethesda)">
        <title>A reference genome for the long-term kleptoplast-retaining sea slug Elysia crispata morphotype clarki.</title>
        <authorList>
            <person name="Eastman K.E."/>
            <person name="Pendleton A.L."/>
            <person name="Shaikh M.A."/>
            <person name="Suttiyut T."/>
            <person name="Ogas R."/>
            <person name="Tomko P."/>
            <person name="Gavelis G."/>
            <person name="Widhalm J.R."/>
            <person name="Wisecaver J.H."/>
        </authorList>
    </citation>
    <scope>NUCLEOTIDE SEQUENCE</scope>
    <source>
        <strain evidence="1">ECLA1</strain>
    </source>
</reference>
<protein>
    <submittedName>
        <fullName evidence="1">Uncharacterized protein</fullName>
    </submittedName>
</protein>
<name>A0AAE1AKW7_9GAST</name>
<gene>
    <name evidence="1" type="ORF">RRG08_039604</name>
</gene>